<protein>
    <submittedName>
        <fullName evidence="2">Nucleotidyltransferase</fullName>
        <ecNumber evidence="2">2.7.7.-</ecNumber>
    </submittedName>
</protein>
<reference evidence="2 3" key="1">
    <citation type="journal article" date="2011" name="J. Bacteriol.">
        <title>Draft genome sequence of Caloramator australicus strain RC3T, a thermoanaerobe from the Great Artesian Basin of Australia.</title>
        <authorList>
            <person name="Ogg C.D."/>
            <person name="Patel B.K.C."/>
        </authorList>
    </citation>
    <scope>NUCLEOTIDE SEQUENCE [LARGE SCALE GENOMIC DNA]</scope>
    <source>
        <strain evidence="2 3">RC3</strain>
    </source>
</reference>
<dbReference type="InterPro" id="IPR027417">
    <property type="entry name" value="P-loop_NTPase"/>
</dbReference>
<keyword evidence="2" id="KW-0808">Transferase</keyword>
<evidence type="ECO:0000259" key="1">
    <source>
        <dbReference type="Pfam" id="PF01935"/>
    </source>
</evidence>
<sequence length="541" mass="62813">MNYDDYKIGRIVKIQEGHITVEVTEQNLIDKLIIDSIYRDFLVTINGLLYCYLPNGKKAIARINQINDKKSSYNEDIFINKQKNYIVEAVLIGVYDDYEESFQRGINLFPIIGSEVYSVNNKLKSKVLRSKYKYELSIGISVFNDDNIVYANPDILFGKHLGIFGNTGSGKTCTLVSIIQGLKKRLKKGETDITNISPKIIIFDTNDEYEKAFSDGIFKIKIYNNTDLKLPHFKLNDSEYIKFFNASEGIQLPTLRNALLRLREKRIFSIEDILEEIEVQLNKIAGQDNNYKRQLRNWLAPLYNRIYSILDNDILKEILVCDKDIVEEIMNDDSEITLIKAELDKNELDIVMFLFAKILYSYCIESRDTNKLKNIVLILEEAHRYINDKEANDYKLGYYYIERLAREGRKYGISLIISSQRPSELSETVISQCNSFIIHKITNKKDIEIMNKILDISSHNFINLLPNIEKQHALVMGEAFNHSDIVQIFPANPLPRSGDPNVIDSWKVNEQNEYLDEIKERDYFKEEQVALDANLDRGKDY</sequence>
<keyword evidence="2" id="KW-0548">Nucleotidyltransferase</keyword>
<gene>
    <name evidence="2" type="ORF">CAAU_0692</name>
</gene>
<dbReference type="GO" id="GO:0016779">
    <property type="term" value="F:nucleotidyltransferase activity"/>
    <property type="evidence" value="ECO:0007669"/>
    <property type="project" value="UniProtKB-KW"/>
</dbReference>
<dbReference type="PANTHER" id="PTHR42957">
    <property type="entry name" value="HELICASE MJ1565-RELATED"/>
    <property type="match status" value="1"/>
</dbReference>
<dbReference type="STRING" id="857293.CAAU_0692"/>
<accession>I7J4N5</accession>
<dbReference type="InterPro" id="IPR002789">
    <property type="entry name" value="HerA_central"/>
</dbReference>
<evidence type="ECO:0000313" key="2">
    <source>
        <dbReference type="EMBL" id="CCJ32776.1"/>
    </source>
</evidence>
<dbReference type="EMBL" id="CAKP01000031">
    <property type="protein sequence ID" value="CCJ32776.1"/>
    <property type="molecule type" value="Genomic_DNA"/>
</dbReference>
<keyword evidence="3" id="KW-1185">Reference proteome</keyword>
<dbReference type="RefSeq" id="WP_008908052.1">
    <property type="nucleotide sequence ID" value="NZ_CAKP01000031.1"/>
</dbReference>
<dbReference type="PANTHER" id="PTHR42957:SF1">
    <property type="entry name" value="HELICASE MJ1565-RELATED"/>
    <property type="match status" value="1"/>
</dbReference>
<dbReference type="OrthoDB" id="9806951at2"/>
<comment type="caution">
    <text evidence="2">The sequence shown here is derived from an EMBL/GenBank/DDBJ whole genome shotgun (WGS) entry which is preliminary data.</text>
</comment>
<dbReference type="Proteomes" id="UP000007652">
    <property type="component" value="Unassembled WGS sequence"/>
</dbReference>
<dbReference type="AlphaFoldDB" id="I7J4N5"/>
<dbReference type="eggNOG" id="COG0433">
    <property type="taxonomic scope" value="Bacteria"/>
</dbReference>
<feature type="domain" description="Helicase HerA central" evidence="1">
    <location>
        <begin position="149"/>
        <end position="318"/>
    </location>
</feature>
<dbReference type="SUPFAM" id="SSF52540">
    <property type="entry name" value="P-loop containing nucleoside triphosphate hydrolases"/>
    <property type="match status" value="1"/>
</dbReference>
<dbReference type="Pfam" id="PF01935">
    <property type="entry name" value="DUF87"/>
    <property type="match status" value="1"/>
</dbReference>
<proteinExistence type="predicted"/>
<organism evidence="2 3">
    <name type="scientific">Caloramator australicus RC3</name>
    <dbReference type="NCBI Taxonomy" id="857293"/>
    <lineage>
        <taxon>Bacteria</taxon>
        <taxon>Bacillati</taxon>
        <taxon>Bacillota</taxon>
        <taxon>Clostridia</taxon>
        <taxon>Eubacteriales</taxon>
        <taxon>Clostridiaceae</taxon>
        <taxon>Caloramator</taxon>
    </lineage>
</organism>
<dbReference type="InterPro" id="IPR008571">
    <property type="entry name" value="HerA-like"/>
</dbReference>
<dbReference type="EC" id="2.7.7.-" evidence="2"/>
<dbReference type="Gene3D" id="3.40.50.300">
    <property type="entry name" value="P-loop containing nucleotide triphosphate hydrolases"/>
    <property type="match status" value="2"/>
</dbReference>
<evidence type="ECO:0000313" key="3">
    <source>
        <dbReference type="Proteomes" id="UP000007652"/>
    </source>
</evidence>
<name>I7J4N5_9CLOT</name>